<feature type="region of interest" description="Disordered" evidence="1">
    <location>
        <begin position="111"/>
        <end position="167"/>
    </location>
</feature>
<keyword evidence="2" id="KW-0732">Signal</keyword>
<feature type="signal peptide" evidence="2">
    <location>
        <begin position="1"/>
        <end position="19"/>
    </location>
</feature>
<name>A0AAN9XYK5_9HEMI</name>
<evidence type="ECO:0000256" key="1">
    <source>
        <dbReference type="SAM" id="MobiDB-lite"/>
    </source>
</evidence>
<accession>A0AAN9XYK5</accession>
<dbReference type="Proteomes" id="UP001367676">
    <property type="component" value="Unassembled WGS sequence"/>
</dbReference>
<proteinExistence type="predicted"/>
<dbReference type="AlphaFoldDB" id="A0AAN9XYK5"/>
<evidence type="ECO:0000313" key="4">
    <source>
        <dbReference type="Proteomes" id="UP001367676"/>
    </source>
</evidence>
<feature type="chain" id="PRO_5042829292" evidence="2">
    <location>
        <begin position="20"/>
        <end position="188"/>
    </location>
</feature>
<dbReference type="EMBL" id="JBBCAQ010000037">
    <property type="protein sequence ID" value="KAK7574422.1"/>
    <property type="molecule type" value="Genomic_DNA"/>
</dbReference>
<reference evidence="3 4" key="1">
    <citation type="submission" date="2024-03" db="EMBL/GenBank/DDBJ databases">
        <title>Adaptation during the transition from Ophiocordyceps entomopathogen to insect associate is accompanied by gene loss and intensified selection.</title>
        <authorList>
            <person name="Ward C.M."/>
            <person name="Onetto C.A."/>
            <person name="Borneman A.R."/>
        </authorList>
    </citation>
    <scope>NUCLEOTIDE SEQUENCE [LARGE SCALE GENOMIC DNA]</scope>
    <source>
        <strain evidence="3">AWRI1</strain>
        <tissue evidence="3">Single Adult Female</tissue>
    </source>
</reference>
<sequence length="188" mass="21138">MSRKFEIVLILLCASWAAAIKSGSSEHTDRRPLILGMDILPQEWTRNETLMSEFSPIMVTIAPLFGPQNKNVKTERGVSAVKNYSVVYDDTESISHIREESVDGVIRLKHVAKPQAPQKRSTSEAYPAQRAEQPEEADGSQEGKLEEPVMQNITETEVEKTKSEVKSWPMSQQPFVKRIFAQLADPLV</sequence>
<gene>
    <name evidence="3" type="ORF">V9T40_011613</name>
</gene>
<organism evidence="3 4">
    <name type="scientific">Parthenolecanium corni</name>
    <dbReference type="NCBI Taxonomy" id="536013"/>
    <lineage>
        <taxon>Eukaryota</taxon>
        <taxon>Metazoa</taxon>
        <taxon>Ecdysozoa</taxon>
        <taxon>Arthropoda</taxon>
        <taxon>Hexapoda</taxon>
        <taxon>Insecta</taxon>
        <taxon>Pterygota</taxon>
        <taxon>Neoptera</taxon>
        <taxon>Paraneoptera</taxon>
        <taxon>Hemiptera</taxon>
        <taxon>Sternorrhyncha</taxon>
        <taxon>Coccoidea</taxon>
        <taxon>Coccidae</taxon>
        <taxon>Parthenolecanium</taxon>
    </lineage>
</organism>
<evidence type="ECO:0000313" key="3">
    <source>
        <dbReference type="EMBL" id="KAK7574422.1"/>
    </source>
</evidence>
<keyword evidence="4" id="KW-1185">Reference proteome</keyword>
<comment type="caution">
    <text evidence="3">The sequence shown here is derived from an EMBL/GenBank/DDBJ whole genome shotgun (WGS) entry which is preliminary data.</text>
</comment>
<protein>
    <submittedName>
        <fullName evidence="3">Uncharacterized protein</fullName>
    </submittedName>
</protein>
<evidence type="ECO:0000256" key="2">
    <source>
        <dbReference type="SAM" id="SignalP"/>
    </source>
</evidence>